<name>A0A0L0V392_9BASI</name>
<accession>A0A0L0V392</accession>
<comment type="caution">
    <text evidence="3">The sequence shown here is derived from an EMBL/GenBank/DDBJ whole genome shotgun (WGS) entry which is preliminary data.</text>
</comment>
<dbReference type="EMBL" id="AJIL01000133">
    <property type="protein sequence ID" value="KNE93636.1"/>
    <property type="molecule type" value="Genomic_DNA"/>
</dbReference>
<feature type="region of interest" description="Disordered" evidence="1">
    <location>
        <begin position="233"/>
        <end position="256"/>
    </location>
</feature>
<gene>
    <name evidence="3" type="ORF">PSTG_13012</name>
</gene>
<proteinExistence type="predicted"/>
<evidence type="ECO:0000256" key="1">
    <source>
        <dbReference type="SAM" id="MobiDB-lite"/>
    </source>
</evidence>
<keyword evidence="2" id="KW-0732">Signal</keyword>
<protein>
    <submittedName>
        <fullName evidence="3">Uncharacterized protein</fullName>
    </submittedName>
</protein>
<evidence type="ECO:0000256" key="2">
    <source>
        <dbReference type="SAM" id="SignalP"/>
    </source>
</evidence>
<feature type="signal peptide" evidence="2">
    <location>
        <begin position="1"/>
        <end position="19"/>
    </location>
</feature>
<feature type="chain" id="PRO_5005548787" evidence="2">
    <location>
        <begin position="20"/>
        <end position="256"/>
    </location>
</feature>
<organism evidence="3 4">
    <name type="scientific">Puccinia striiformis f. sp. tritici PST-78</name>
    <dbReference type="NCBI Taxonomy" id="1165861"/>
    <lineage>
        <taxon>Eukaryota</taxon>
        <taxon>Fungi</taxon>
        <taxon>Dikarya</taxon>
        <taxon>Basidiomycota</taxon>
        <taxon>Pucciniomycotina</taxon>
        <taxon>Pucciniomycetes</taxon>
        <taxon>Pucciniales</taxon>
        <taxon>Pucciniaceae</taxon>
        <taxon>Puccinia</taxon>
    </lineage>
</organism>
<sequence length="256" mass="28986">MQICRLITILGFCLSQALAQVGPELDAAIKSFVQDLAEPNVRAGQPIETTKFNDALHDQLHGDNPRETRETLFSKFKPFQEGHELNAAAFADSRANYDDTLRTKELKAHPELLADRLDTYRNSMYSRLFDILDNENGKFNAESLATARKELNNLLSNQFPEESKYKTITSYPDSQMAGFKYLTMEQVDKALKETNVPDAKSINGEATKGFKSFINSHIIEKEGRPQFEEMEKAAFEAKEKAASEEKENAPKRRKLA</sequence>
<keyword evidence="4" id="KW-1185">Reference proteome</keyword>
<evidence type="ECO:0000313" key="3">
    <source>
        <dbReference type="EMBL" id="KNE93636.1"/>
    </source>
</evidence>
<reference evidence="4" key="1">
    <citation type="submission" date="2014-03" db="EMBL/GenBank/DDBJ databases">
        <title>The Genome Sequence of Puccinia striiformis f. sp. tritici PST-78.</title>
        <authorList>
            <consortium name="The Broad Institute Genome Sequencing Platform"/>
            <person name="Cuomo C."/>
            <person name="Hulbert S."/>
            <person name="Chen X."/>
            <person name="Walker B."/>
            <person name="Young S.K."/>
            <person name="Zeng Q."/>
            <person name="Gargeya S."/>
            <person name="Fitzgerald M."/>
            <person name="Haas B."/>
            <person name="Abouelleil A."/>
            <person name="Alvarado L."/>
            <person name="Arachchi H.M."/>
            <person name="Berlin A.M."/>
            <person name="Chapman S.B."/>
            <person name="Goldberg J."/>
            <person name="Griggs A."/>
            <person name="Gujja S."/>
            <person name="Hansen M."/>
            <person name="Howarth C."/>
            <person name="Imamovic A."/>
            <person name="Larimer J."/>
            <person name="McCowan C."/>
            <person name="Montmayeur A."/>
            <person name="Murphy C."/>
            <person name="Neiman D."/>
            <person name="Pearson M."/>
            <person name="Priest M."/>
            <person name="Roberts A."/>
            <person name="Saif S."/>
            <person name="Shea T."/>
            <person name="Sisk P."/>
            <person name="Sykes S."/>
            <person name="Wortman J."/>
            <person name="Nusbaum C."/>
            <person name="Birren B."/>
        </authorList>
    </citation>
    <scope>NUCLEOTIDE SEQUENCE [LARGE SCALE GENOMIC DNA]</scope>
    <source>
        <strain evidence="4">race PST-78</strain>
    </source>
</reference>
<dbReference type="Proteomes" id="UP000054564">
    <property type="component" value="Unassembled WGS sequence"/>
</dbReference>
<dbReference type="OrthoDB" id="2496093at2759"/>
<feature type="compositionally biased region" description="Basic and acidic residues" evidence="1">
    <location>
        <begin position="233"/>
        <end position="250"/>
    </location>
</feature>
<evidence type="ECO:0000313" key="4">
    <source>
        <dbReference type="Proteomes" id="UP000054564"/>
    </source>
</evidence>
<dbReference type="AlphaFoldDB" id="A0A0L0V392"/>